<protein>
    <submittedName>
        <fullName evidence="3">Reverse transcriptase-like protein</fullName>
    </submittedName>
</protein>
<evidence type="ECO:0000256" key="1">
    <source>
        <dbReference type="SAM" id="MobiDB-lite"/>
    </source>
</evidence>
<keyword evidence="3" id="KW-0548">Nucleotidyltransferase</keyword>
<dbReference type="InterPro" id="IPR000477">
    <property type="entry name" value="RT_dom"/>
</dbReference>
<keyword evidence="3" id="KW-0808">Transferase</keyword>
<keyword evidence="4" id="KW-1185">Reference proteome</keyword>
<dbReference type="Pfam" id="PF00078">
    <property type="entry name" value="RVT_1"/>
    <property type="match status" value="1"/>
</dbReference>
<evidence type="ECO:0000259" key="2">
    <source>
        <dbReference type="PROSITE" id="PS50878"/>
    </source>
</evidence>
<dbReference type="SUPFAM" id="SSF56672">
    <property type="entry name" value="DNA/RNA polymerases"/>
    <property type="match status" value="1"/>
</dbReference>
<dbReference type="GO" id="GO:0003964">
    <property type="term" value="F:RNA-directed DNA polymerase activity"/>
    <property type="evidence" value="ECO:0007669"/>
    <property type="project" value="UniProtKB-KW"/>
</dbReference>
<evidence type="ECO:0000313" key="4">
    <source>
        <dbReference type="Proteomes" id="UP000288716"/>
    </source>
</evidence>
<dbReference type="PROSITE" id="PS50878">
    <property type="entry name" value="RT_POL"/>
    <property type="match status" value="1"/>
</dbReference>
<dbReference type="Proteomes" id="UP000288716">
    <property type="component" value="Unassembled WGS sequence"/>
</dbReference>
<reference evidence="3 4" key="1">
    <citation type="journal article" date="2018" name="Gigascience">
        <title>Genomes of trombidid mites reveal novel predicted allergens and laterally-transferred genes associated with secondary metabolism.</title>
        <authorList>
            <person name="Dong X."/>
            <person name="Chaisiri K."/>
            <person name="Xia D."/>
            <person name="Armstrong S.D."/>
            <person name="Fang Y."/>
            <person name="Donnelly M.J."/>
            <person name="Kadowaki T."/>
            <person name="McGarry J.W."/>
            <person name="Darby A.C."/>
            <person name="Makepeace B.L."/>
        </authorList>
    </citation>
    <scope>NUCLEOTIDE SEQUENCE [LARGE SCALE GENOMIC DNA]</scope>
    <source>
        <strain evidence="3">UoL-UT</strain>
    </source>
</reference>
<accession>A0A443SAG7</accession>
<proteinExistence type="predicted"/>
<sequence>MSIRVHAAKCKGPIPVPPPKEFLCADCPEDKAASFDTLIGLQLHRRSKHQHAFEACAAAQHTPVKARWTAGDVHFLAAAEAKYIEQHGKPPTSRALHAAVEHDMDRSYHSIVKARTRPEYAQHLIKATEELKISPYLVQSLSVPPSAPLTESQPGTEPRPLQLSNTAVETLQAMPTFTSDSAVERAPSCDLKSAILQLAEEVSLLGFSALPNSALDLLANKASIDDVFRSYITDHFKSDRQPDTRKRPKRSSKRKRHARKSDAGEYARTQHMFRHDRSTLLKEIQLGYRASRDYPLNLVETTRYWKKQFTATEPSKTQLPQYTEDANLGHIWLQITQSELERSLKELRGKAPGPDKLTTAALANVPFAATLCILNCILFSRTMPEILKESRTTLIAKTKIPDCDPSQYRPITIASVFVRCLHKIISWRVSSCVAFAATQRGFIPDADGTFENTMILDWLLRRARSEGHNMYIALLDIRKAFDSVSWNAIVECLMNRGFPRAFIEYMISSYSNSTTKVTVNNTPGELFSISRGVKQGDPLSPFIFNLVLDDLLTTLPDSYGLDLGPCRITNLAFADDTILVANSRPALQALLDQTNKFLVDRGMSLNAQKCNTVSICYDGKRKRAYCNESNFLRLNSSYIRSISPTEMFKYLGIMFNTNGRLKPNIERLSEHLSNLKKAKLKCNQKLVMLKQYVVPGFVHEMSLGRVTAGLLNEFDKTLRQWVKKQLQLPHWTPDSALCSPVKQGGLGIPSLRESIPPSLISRFGKAQSNGSPVFAAYAASQYGMKFNETTLKLCANPRNFVREARSLPSLKGFKSFADYPPSTNWMLGFAPHPGGKQYRELVKLRFNLLRCRANDQRGRPDVPCRFGCLEPGTKR</sequence>
<name>A0A443SAG7_9ACAR</name>
<dbReference type="OrthoDB" id="6503643at2759"/>
<keyword evidence="3" id="KW-0695">RNA-directed DNA polymerase</keyword>
<dbReference type="EMBL" id="NCKV01004782">
    <property type="protein sequence ID" value="RWS24512.1"/>
    <property type="molecule type" value="Genomic_DNA"/>
</dbReference>
<dbReference type="PANTHER" id="PTHR19446">
    <property type="entry name" value="REVERSE TRANSCRIPTASES"/>
    <property type="match status" value="1"/>
</dbReference>
<feature type="region of interest" description="Disordered" evidence="1">
    <location>
        <begin position="238"/>
        <end position="269"/>
    </location>
</feature>
<feature type="compositionally biased region" description="Basic residues" evidence="1">
    <location>
        <begin position="246"/>
        <end position="259"/>
    </location>
</feature>
<dbReference type="InterPro" id="IPR043502">
    <property type="entry name" value="DNA/RNA_pol_sf"/>
</dbReference>
<dbReference type="VEuPathDB" id="VectorBase:LDEU007528"/>
<organism evidence="3 4">
    <name type="scientific">Leptotrombidium deliense</name>
    <dbReference type="NCBI Taxonomy" id="299467"/>
    <lineage>
        <taxon>Eukaryota</taxon>
        <taxon>Metazoa</taxon>
        <taxon>Ecdysozoa</taxon>
        <taxon>Arthropoda</taxon>
        <taxon>Chelicerata</taxon>
        <taxon>Arachnida</taxon>
        <taxon>Acari</taxon>
        <taxon>Acariformes</taxon>
        <taxon>Trombidiformes</taxon>
        <taxon>Prostigmata</taxon>
        <taxon>Anystina</taxon>
        <taxon>Parasitengona</taxon>
        <taxon>Trombiculoidea</taxon>
        <taxon>Trombiculidae</taxon>
        <taxon>Leptotrombidium</taxon>
    </lineage>
</organism>
<comment type="caution">
    <text evidence="3">The sequence shown here is derived from an EMBL/GenBank/DDBJ whole genome shotgun (WGS) entry which is preliminary data.</text>
</comment>
<feature type="non-terminal residue" evidence="3">
    <location>
        <position position="875"/>
    </location>
</feature>
<feature type="domain" description="Reverse transcriptase" evidence="2">
    <location>
        <begin position="376"/>
        <end position="655"/>
    </location>
</feature>
<dbReference type="CDD" id="cd01650">
    <property type="entry name" value="RT_nLTR_like"/>
    <property type="match status" value="1"/>
</dbReference>
<gene>
    <name evidence="3" type="ORF">B4U80_10952</name>
</gene>
<dbReference type="AlphaFoldDB" id="A0A443SAG7"/>
<evidence type="ECO:0000313" key="3">
    <source>
        <dbReference type="EMBL" id="RWS24512.1"/>
    </source>
</evidence>
<dbReference type="STRING" id="299467.A0A443SAG7"/>